<accession>A0A3S4ZU15</accession>
<dbReference type="InterPro" id="IPR024855">
    <property type="entry name" value="UNC79"/>
</dbReference>
<evidence type="ECO:0000313" key="2">
    <source>
        <dbReference type="EMBL" id="VEL07116.1"/>
    </source>
</evidence>
<dbReference type="EMBL" id="CAAALY010001037">
    <property type="protein sequence ID" value="VEL07116.1"/>
    <property type="molecule type" value="Genomic_DNA"/>
</dbReference>
<dbReference type="Pfam" id="PF14776">
    <property type="entry name" value="UNC-79"/>
    <property type="match status" value="2"/>
</dbReference>
<dbReference type="PANTHER" id="PTHR21696">
    <property type="entry name" value="PROTEIN UNC-79 HOMOLOG"/>
    <property type="match status" value="1"/>
</dbReference>
<comment type="caution">
    <text evidence="2">The sequence shown here is derived from an EMBL/GenBank/DDBJ whole genome shotgun (WGS) entry which is preliminary data.</text>
</comment>
<evidence type="ECO:0000256" key="1">
    <source>
        <dbReference type="SAM" id="MobiDB-lite"/>
    </source>
</evidence>
<feature type="compositionally biased region" description="Low complexity" evidence="1">
    <location>
        <begin position="353"/>
        <end position="363"/>
    </location>
</feature>
<dbReference type="PANTHER" id="PTHR21696:SF2">
    <property type="entry name" value="PROTEIN UNC-79 HOMOLOG"/>
    <property type="match status" value="1"/>
</dbReference>
<feature type="compositionally biased region" description="Acidic residues" evidence="1">
    <location>
        <begin position="203"/>
        <end position="220"/>
    </location>
</feature>
<dbReference type="Proteomes" id="UP000784294">
    <property type="component" value="Unassembled WGS sequence"/>
</dbReference>
<proteinExistence type="predicted"/>
<keyword evidence="3" id="KW-1185">Reference proteome</keyword>
<feature type="compositionally biased region" description="Basic and acidic residues" evidence="1">
    <location>
        <begin position="221"/>
        <end position="251"/>
    </location>
</feature>
<protein>
    <submittedName>
        <fullName evidence="2">Uncharacterized protein</fullName>
    </submittedName>
</protein>
<evidence type="ECO:0000313" key="3">
    <source>
        <dbReference type="Proteomes" id="UP000784294"/>
    </source>
</evidence>
<feature type="region of interest" description="Disordered" evidence="1">
    <location>
        <begin position="353"/>
        <end position="388"/>
    </location>
</feature>
<reference evidence="2" key="1">
    <citation type="submission" date="2018-11" db="EMBL/GenBank/DDBJ databases">
        <authorList>
            <consortium name="Pathogen Informatics"/>
        </authorList>
    </citation>
    <scope>NUCLEOTIDE SEQUENCE</scope>
</reference>
<feature type="region of interest" description="Disordered" evidence="1">
    <location>
        <begin position="192"/>
        <end position="270"/>
    </location>
</feature>
<dbReference type="OrthoDB" id="6270916at2759"/>
<dbReference type="AlphaFoldDB" id="A0A3S4ZU15"/>
<gene>
    <name evidence="2" type="ORF">PXEA_LOCUS556</name>
</gene>
<name>A0A3S4ZU15_9PLAT</name>
<sequence length="586" mass="60836">MTIEPRVAARQANKPPPLYVCLDCADALNRREFDQLMDVLLPTKQIPHFCVVKVFQCAAKQYVSNRKIKIFEMLLISLICESKTCRSKSNTAVVSCWSSECAFLNGGRPIRFCQACHSLRHTNASDGNRGASIGPGIGGSDNDLVPAALGKPLISTNRKSWCGPVASTDNAEDVANVLGEVDPRRRMANLNITNSGFGGAREEVEDEMDEEDCDKEEEDLEHLQAEERGNEQEEHEGSDKNDEKDDVERLRSTRQHATVGELQSDGLRNEGPTLLIDFQTEANSGNAVRLQDHVFQNPVPPVWDCGIDLQPCFVEAVVSLTRETNPRWRQVLLLGGEDGTGLAGCGWASIPSGRSTGPSTSGISGPGGPMTSGNTGTTGGPTQSAGDLGLLGFTGGASGNSGPAISLVPGSSTMVTVGAGGMGNLSALGPVMCGLGAPVSASSNVPPMRVAVMPIGGASDGGLSGPGLGSGLPSTGGAMGLPTGSLLDTGLQGSSGPGTFGLARVGIGGASGGGSVGAISGPGGGALAEASGELRLMARYTDDDHKVLAIYGALLVGEKCRPRERVNIVRLSSFYCIAYCELYSCL</sequence>
<organism evidence="2 3">
    <name type="scientific">Protopolystoma xenopodis</name>
    <dbReference type="NCBI Taxonomy" id="117903"/>
    <lineage>
        <taxon>Eukaryota</taxon>
        <taxon>Metazoa</taxon>
        <taxon>Spiralia</taxon>
        <taxon>Lophotrochozoa</taxon>
        <taxon>Platyhelminthes</taxon>
        <taxon>Monogenea</taxon>
        <taxon>Polyopisthocotylea</taxon>
        <taxon>Polystomatidea</taxon>
        <taxon>Polystomatidae</taxon>
        <taxon>Protopolystoma</taxon>
    </lineage>
</organism>